<dbReference type="InterPro" id="IPR058240">
    <property type="entry name" value="rSAM_sf"/>
</dbReference>
<dbReference type="PANTHER" id="PTHR30352">
    <property type="entry name" value="PYRUVATE FORMATE-LYASE-ACTIVATING ENZYME"/>
    <property type="match status" value="1"/>
</dbReference>
<dbReference type="Gene3D" id="3.20.20.70">
    <property type="entry name" value="Aldolase class I"/>
    <property type="match status" value="1"/>
</dbReference>
<dbReference type="GO" id="GO:0043365">
    <property type="term" value="F:[formate-C-acetyltransferase]-activating enzyme activity"/>
    <property type="evidence" value="ECO:0007669"/>
    <property type="project" value="InterPro"/>
</dbReference>
<keyword evidence="3" id="KW-0949">S-adenosyl-L-methionine</keyword>
<evidence type="ECO:0000256" key="5">
    <source>
        <dbReference type="ARBA" id="ARBA00023004"/>
    </source>
</evidence>
<dbReference type="NCBIfam" id="TIGR02491">
    <property type="entry name" value="NrdG"/>
    <property type="match status" value="1"/>
</dbReference>
<dbReference type="GO" id="GO:0051539">
    <property type="term" value="F:4 iron, 4 sulfur cluster binding"/>
    <property type="evidence" value="ECO:0007669"/>
    <property type="project" value="UniProtKB-KW"/>
</dbReference>
<keyword evidence="8" id="KW-1185">Reference proteome</keyword>
<dbReference type="GO" id="GO:0046872">
    <property type="term" value="F:metal ion binding"/>
    <property type="evidence" value="ECO:0007669"/>
    <property type="project" value="UniProtKB-KW"/>
</dbReference>
<keyword evidence="6" id="KW-0411">Iron-sulfur</keyword>
<comment type="cofactor">
    <cofactor evidence="1">
        <name>[4Fe-4S] cluster</name>
        <dbReference type="ChEBI" id="CHEBI:49883"/>
    </cofactor>
</comment>
<dbReference type="Proteomes" id="UP000223891">
    <property type="component" value="Segment"/>
</dbReference>
<evidence type="ECO:0000313" key="7">
    <source>
        <dbReference type="EMBL" id="AMM43710.1"/>
    </source>
</evidence>
<organism evidence="7 8">
    <name type="scientific">Pectobacterium phage vB_PcaM_CBB</name>
    <dbReference type="NCBI Taxonomy" id="2772511"/>
    <lineage>
        <taxon>Viruses</taxon>
        <taxon>Duplodnaviria</taxon>
        <taxon>Heunggongvirae</taxon>
        <taxon>Uroviricota</taxon>
        <taxon>Caudoviricetes</taxon>
        <taxon>Mimasvirus</taxon>
        <taxon>Mimasvirus CBB</taxon>
    </lineage>
</organism>
<evidence type="ECO:0000256" key="6">
    <source>
        <dbReference type="ARBA" id="ARBA00023014"/>
    </source>
</evidence>
<evidence type="ECO:0000256" key="1">
    <source>
        <dbReference type="ARBA" id="ARBA00001966"/>
    </source>
</evidence>
<evidence type="ECO:0000256" key="2">
    <source>
        <dbReference type="ARBA" id="ARBA00022485"/>
    </source>
</evidence>
<dbReference type="InterPro" id="IPR013785">
    <property type="entry name" value="Aldolase_TIM"/>
</dbReference>
<gene>
    <name evidence="7" type="ORF">CBB_145</name>
</gene>
<accession>A0A1L2CUK3</accession>
<dbReference type="SFLD" id="SFLDG01066">
    <property type="entry name" value="organic_radical-activating_enz"/>
    <property type="match status" value="1"/>
</dbReference>
<dbReference type="GO" id="GO:0004748">
    <property type="term" value="F:ribonucleoside-diphosphate reductase activity, thioredoxin disulfide as acceptor"/>
    <property type="evidence" value="ECO:0007669"/>
    <property type="project" value="TreeGrafter"/>
</dbReference>
<dbReference type="InterPro" id="IPR012837">
    <property type="entry name" value="NrdG"/>
</dbReference>
<dbReference type="InterPro" id="IPR007197">
    <property type="entry name" value="rSAM"/>
</dbReference>
<evidence type="ECO:0000256" key="4">
    <source>
        <dbReference type="ARBA" id="ARBA00022723"/>
    </source>
</evidence>
<sequence>MNYQTIVKDDLVNGTGVRVSLYVSGCSHGCDGCFNESAWDYRSGTPFCEEQINIIRTELSKSYVEGLTLLGGDPLMPKNISTVIELCKMVKEEFPNKNIWCWTGYTLEEVQENHAHDILQYVDVLVDGKFVEELKNLKLPFRGSENQRVLFKGKDYD</sequence>
<protein>
    <submittedName>
        <fullName evidence="7">Anaerobic ribonucleoside-triphosphate reductase activating protein</fullName>
    </submittedName>
</protein>
<dbReference type="PANTHER" id="PTHR30352:SF2">
    <property type="entry name" value="ANAEROBIC RIBONUCLEOSIDE-TRIPHOSPHATE REDUCTASE-ACTIVATING PROTEIN"/>
    <property type="match status" value="1"/>
</dbReference>
<dbReference type="CDD" id="cd01335">
    <property type="entry name" value="Radical_SAM"/>
    <property type="match status" value="1"/>
</dbReference>
<keyword evidence="2" id="KW-0004">4Fe-4S</keyword>
<evidence type="ECO:0000256" key="3">
    <source>
        <dbReference type="ARBA" id="ARBA00022691"/>
    </source>
</evidence>
<name>A0A1L2CUK3_9CAUD</name>
<dbReference type="PIRSF" id="PIRSF000368">
    <property type="entry name" value="NrdG"/>
    <property type="match status" value="1"/>
</dbReference>
<dbReference type="Pfam" id="PF13353">
    <property type="entry name" value="Fer4_12"/>
    <property type="match status" value="1"/>
</dbReference>
<keyword evidence="5" id="KW-0408">Iron</keyword>
<reference evidence="8" key="1">
    <citation type="submission" date="2016-01" db="EMBL/GenBank/DDBJ databases">
        <title>Isolation and Characterization of Enterobacteria phage CBB.</title>
        <authorList>
            <person name="Buttimer C.T.H."/>
            <person name="Hendrix H."/>
            <person name="Alexandre H."/>
            <person name="O'Mahony J."/>
            <person name="Lavigne R."/>
            <person name="Coffey A."/>
        </authorList>
    </citation>
    <scope>NUCLEOTIDE SEQUENCE [LARGE SCALE GENOMIC DNA]</scope>
</reference>
<keyword evidence="4" id="KW-0479">Metal-binding</keyword>
<proteinExistence type="predicted"/>
<dbReference type="SUPFAM" id="SSF102114">
    <property type="entry name" value="Radical SAM enzymes"/>
    <property type="match status" value="1"/>
</dbReference>
<dbReference type="EMBL" id="KU574722">
    <property type="protein sequence ID" value="AMM43710.1"/>
    <property type="molecule type" value="Genomic_DNA"/>
</dbReference>
<dbReference type="InterPro" id="IPR034457">
    <property type="entry name" value="Organic_radical-activating"/>
</dbReference>
<dbReference type="SFLD" id="SFLDS00029">
    <property type="entry name" value="Radical_SAM"/>
    <property type="match status" value="1"/>
</dbReference>
<dbReference type="SFLD" id="SFLDG01063">
    <property type="entry name" value="activating_enzymes__group_1"/>
    <property type="match status" value="1"/>
</dbReference>
<dbReference type="SFLD" id="SFLDF00299">
    <property type="entry name" value="anaerobic_ribonucleoside-triph"/>
    <property type="match status" value="1"/>
</dbReference>
<evidence type="ECO:0000313" key="8">
    <source>
        <dbReference type="Proteomes" id="UP000223891"/>
    </source>
</evidence>